<evidence type="ECO:0000313" key="2">
    <source>
        <dbReference type="EMBL" id="CAH0533644.1"/>
    </source>
</evidence>
<evidence type="ECO:0000259" key="1">
    <source>
        <dbReference type="Pfam" id="PF22494"/>
    </source>
</evidence>
<dbReference type="Proteomes" id="UP000838672">
    <property type="component" value="Unassembled WGS sequence"/>
</dbReference>
<reference evidence="2" key="1">
    <citation type="submission" date="2021-11" db="EMBL/GenBank/DDBJ databases">
        <authorList>
            <person name="Rodrigo-Torres L."/>
            <person name="Arahal R. D."/>
            <person name="Lucena T."/>
        </authorList>
    </citation>
    <scope>NUCLEOTIDE SEQUENCE</scope>
    <source>
        <strain evidence="2">CECT 7929</strain>
    </source>
</reference>
<dbReference type="InterPro" id="IPR055188">
    <property type="entry name" value="Choice_anch_I"/>
</dbReference>
<gene>
    <name evidence="2" type="ORF">VST7929_01515</name>
</gene>
<dbReference type="PANTHER" id="PTHR46928:SF1">
    <property type="entry name" value="MESENCHYME-SPECIFIC CELL SURFACE GLYCOPROTEIN"/>
    <property type="match status" value="1"/>
</dbReference>
<name>A0ABN8DTP3_9VIBR</name>
<keyword evidence="3" id="KW-1185">Reference proteome</keyword>
<protein>
    <recommendedName>
        <fullName evidence="1">Choice-of-anchor I domain-containing protein</fullName>
    </recommendedName>
</protein>
<dbReference type="NCBIfam" id="NF038117">
    <property type="entry name" value="choice_anch_I"/>
    <property type="match status" value="1"/>
</dbReference>
<comment type="caution">
    <text evidence="2">The sequence shown here is derived from an EMBL/GenBank/DDBJ whole genome shotgun (WGS) entry which is preliminary data.</text>
</comment>
<feature type="domain" description="Choice-of-anchor I" evidence="1">
    <location>
        <begin position="458"/>
        <end position="564"/>
    </location>
</feature>
<dbReference type="Gene3D" id="2.130.10.10">
    <property type="entry name" value="YVTN repeat-like/Quinoprotein amine dehydrogenase"/>
    <property type="match status" value="1"/>
</dbReference>
<dbReference type="EMBL" id="CAKLDI010000001">
    <property type="protein sequence ID" value="CAH0533644.1"/>
    <property type="molecule type" value="Genomic_DNA"/>
</dbReference>
<sequence length="630" mass="68376">MRRTLLPISLSRGDVCCGVSMVRSSPRAKLSLLSLAGLMLMGCEPQTHEPTVTAEVPAPQKITIQCQPEQPIPVESGYVIGIEKVGRSIAHTPFDQSAAEVVAYDACSDQLLVVNSQAKRVDRFRFDRNGAPQPLGDLSLSVAAKHAGIPLGAATSVAAHRGLLAVSIAHQDPQQRGIIALYRSDTQALVTTYRAGALPDMVQFSADGSYLASANEGQPSDDYSQDPQGSVTLVDLTKGPMQASVNEISFRDFNIDASRYQELDSKVRISGPNASVAQDLEPEYLTFAEDGFLYVALQENNAIAKIDIGQKHVVSIFPLGEKSWHQARLDPSDQDGVIGQLKTYPGLTSLYMPDALLSYQVAGETYLVTANEGEMREYQFQTTPQACENTGYHWLGESIDEDDNRYRNEVGPCLAHTDAVRGSDLSVPDGHPLKAQLQNPKALGRLKLVIPTEPASVRSSIVAFGGRSFSIWKTDGTLVYDSGDELARIALHHDREHFNSDHRAHHKGDARSDEKGIEPEALSLASINGRVYLFIGLERQSGIVIYDVTDPNHGRYVAYHSARDFNQPVCTQVSDGGACENGVYNPAAGDLGPESVQYFSRNGVHYLAVGNEVSGTVTVYRVQLAIPKAN</sequence>
<dbReference type="PANTHER" id="PTHR46928">
    <property type="entry name" value="MESENCHYME-SPECIFIC CELL SURFACE GLYCOPROTEIN"/>
    <property type="match status" value="1"/>
</dbReference>
<dbReference type="InterPro" id="IPR052956">
    <property type="entry name" value="Mesenchyme-surface_protein"/>
</dbReference>
<dbReference type="InterPro" id="IPR015943">
    <property type="entry name" value="WD40/YVTN_repeat-like_dom_sf"/>
</dbReference>
<dbReference type="SUPFAM" id="SSF50969">
    <property type="entry name" value="YVTN repeat-like/Quinoprotein amine dehydrogenase"/>
    <property type="match status" value="1"/>
</dbReference>
<dbReference type="InterPro" id="IPR011044">
    <property type="entry name" value="Quino_amine_DH_bsu"/>
</dbReference>
<dbReference type="Pfam" id="PF22494">
    <property type="entry name" value="choice_anch_I"/>
    <property type="match status" value="2"/>
</dbReference>
<feature type="domain" description="Choice-of-anchor I" evidence="1">
    <location>
        <begin position="97"/>
        <end position="379"/>
    </location>
</feature>
<evidence type="ECO:0000313" key="3">
    <source>
        <dbReference type="Proteomes" id="UP000838672"/>
    </source>
</evidence>
<organism evidence="2 3">
    <name type="scientific">Vibrio stylophorae</name>
    <dbReference type="NCBI Taxonomy" id="659351"/>
    <lineage>
        <taxon>Bacteria</taxon>
        <taxon>Pseudomonadati</taxon>
        <taxon>Pseudomonadota</taxon>
        <taxon>Gammaproteobacteria</taxon>
        <taxon>Vibrionales</taxon>
        <taxon>Vibrionaceae</taxon>
        <taxon>Vibrio</taxon>
    </lineage>
</organism>
<proteinExistence type="predicted"/>
<accession>A0ABN8DTP3</accession>